<sequence>MTGEKKGTDLSNRLKRPLKSNLRSSKSPASTISAPPKAAIATGKPKKDDLHRRKNPFNEMLRQKTTKEASSSGPPISEEREEEEEVQHARAGSIGSIKSIQEAKATDRIADLERALALARENQHAMQDELDKVNQHGVVYRETIADYRRQLSDTYNSPRLASPQMDYEPDDSPSPSFGKPHDDLVDENYDLRSKVAELQYQLTQQDALHRTKLDEARFRGEVDWNELTGRLHNSEKESGERLQQLLDLKHSISALTRMESQVTDSELVEQLEQLHHRIREWVISNYRRTKLNFGNLSQETARALHGIHPEFTKVDSTDRLAFYQAIIASTLMHILREPIFIGLPESGPLSAIRHAATYIHDAGAEYHEWRRTTIRALEKSEVNHALQQEREKTLYRMAGDIEHQLFSLTSTNLSPQARSSLLSILNAAADLHKSLLLQKARYHLHSFRNHTDGPTYFDEQRMEMINDIDDVDDDGDTQIDRIFSFCVFPCLEKFGDEFGEKVEVRNVLLKAKVCCGVG</sequence>
<evidence type="ECO:0000256" key="1">
    <source>
        <dbReference type="SAM" id="Coils"/>
    </source>
</evidence>
<organism evidence="3 4">
    <name type="scientific">Lophiostoma macrostomum CBS 122681</name>
    <dbReference type="NCBI Taxonomy" id="1314788"/>
    <lineage>
        <taxon>Eukaryota</taxon>
        <taxon>Fungi</taxon>
        <taxon>Dikarya</taxon>
        <taxon>Ascomycota</taxon>
        <taxon>Pezizomycotina</taxon>
        <taxon>Dothideomycetes</taxon>
        <taxon>Pleosporomycetidae</taxon>
        <taxon>Pleosporales</taxon>
        <taxon>Lophiostomataceae</taxon>
        <taxon>Lophiostoma</taxon>
    </lineage>
</organism>
<reference evidence="3" key="1">
    <citation type="journal article" date="2020" name="Stud. Mycol.">
        <title>101 Dothideomycetes genomes: a test case for predicting lifestyles and emergence of pathogens.</title>
        <authorList>
            <person name="Haridas S."/>
            <person name="Albert R."/>
            <person name="Binder M."/>
            <person name="Bloem J."/>
            <person name="Labutti K."/>
            <person name="Salamov A."/>
            <person name="Andreopoulos B."/>
            <person name="Baker S."/>
            <person name="Barry K."/>
            <person name="Bills G."/>
            <person name="Bluhm B."/>
            <person name="Cannon C."/>
            <person name="Castanera R."/>
            <person name="Culley D."/>
            <person name="Daum C."/>
            <person name="Ezra D."/>
            <person name="Gonzalez J."/>
            <person name="Henrissat B."/>
            <person name="Kuo A."/>
            <person name="Liang C."/>
            <person name="Lipzen A."/>
            <person name="Lutzoni F."/>
            <person name="Magnuson J."/>
            <person name="Mondo S."/>
            <person name="Nolan M."/>
            <person name="Ohm R."/>
            <person name="Pangilinan J."/>
            <person name="Park H.-J."/>
            <person name="Ramirez L."/>
            <person name="Alfaro M."/>
            <person name="Sun H."/>
            <person name="Tritt A."/>
            <person name="Yoshinaga Y."/>
            <person name="Zwiers L.-H."/>
            <person name="Turgeon B."/>
            <person name="Goodwin S."/>
            <person name="Spatafora J."/>
            <person name="Crous P."/>
            <person name="Grigoriev I."/>
        </authorList>
    </citation>
    <scope>NUCLEOTIDE SEQUENCE</scope>
    <source>
        <strain evidence="3">CBS 122681</strain>
    </source>
</reference>
<proteinExistence type="predicted"/>
<keyword evidence="1" id="KW-0175">Coiled coil</keyword>
<evidence type="ECO:0000313" key="3">
    <source>
        <dbReference type="EMBL" id="KAF2659427.1"/>
    </source>
</evidence>
<accession>A0A6A6TJN7</accession>
<dbReference type="AlphaFoldDB" id="A0A6A6TJN7"/>
<dbReference type="Proteomes" id="UP000799324">
    <property type="component" value="Unassembled WGS sequence"/>
</dbReference>
<keyword evidence="4" id="KW-1185">Reference proteome</keyword>
<feature type="coiled-coil region" evidence="1">
    <location>
        <begin position="102"/>
        <end position="129"/>
    </location>
</feature>
<feature type="compositionally biased region" description="Polar residues" evidence="2">
    <location>
        <begin position="21"/>
        <end position="33"/>
    </location>
</feature>
<evidence type="ECO:0000256" key="2">
    <source>
        <dbReference type="SAM" id="MobiDB-lite"/>
    </source>
</evidence>
<name>A0A6A6TJN7_9PLEO</name>
<gene>
    <name evidence="3" type="ORF">K491DRAFT_675647</name>
</gene>
<dbReference type="OrthoDB" id="5328813at2759"/>
<evidence type="ECO:0000313" key="4">
    <source>
        <dbReference type="Proteomes" id="UP000799324"/>
    </source>
</evidence>
<feature type="region of interest" description="Disordered" evidence="2">
    <location>
        <begin position="154"/>
        <end position="181"/>
    </location>
</feature>
<protein>
    <submittedName>
        <fullName evidence="3">Uncharacterized protein</fullName>
    </submittedName>
</protein>
<dbReference type="EMBL" id="MU004307">
    <property type="protein sequence ID" value="KAF2659427.1"/>
    <property type="molecule type" value="Genomic_DNA"/>
</dbReference>
<feature type="region of interest" description="Disordered" evidence="2">
    <location>
        <begin position="1"/>
        <end position="94"/>
    </location>
</feature>